<keyword evidence="2" id="KW-1185">Reference proteome</keyword>
<dbReference type="Pfam" id="PF09754">
    <property type="entry name" value="PAC2"/>
    <property type="match status" value="1"/>
</dbReference>
<comment type="caution">
    <text evidence="1">The sequence shown here is derived from an EMBL/GenBank/DDBJ whole genome shotgun (WGS) entry which is preliminary data.</text>
</comment>
<gene>
    <name evidence="1" type="ORF">DNL40_03490</name>
</gene>
<dbReference type="Gene3D" id="1.10.287.100">
    <property type="match status" value="1"/>
</dbReference>
<organism evidence="1 2">
    <name type="scientific">Xylanimonas oleitrophica</name>
    <dbReference type="NCBI Taxonomy" id="2607479"/>
    <lineage>
        <taxon>Bacteria</taxon>
        <taxon>Bacillati</taxon>
        <taxon>Actinomycetota</taxon>
        <taxon>Actinomycetes</taxon>
        <taxon>Micrococcales</taxon>
        <taxon>Promicromonosporaceae</taxon>
        <taxon>Xylanimonas</taxon>
    </lineage>
</organism>
<dbReference type="InterPro" id="IPR019151">
    <property type="entry name" value="Proteasome_assmbl_chaperone_2"/>
</dbReference>
<dbReference type="InterPro" id="IPR038389">
    <property type="entry name" value="PSMG2_sf"/>
</dbReference>
<name>A0A2W5WVR1_9MICO</name>
<dbReference type="RefSeq" id="WP_111249924.1">
    <property type="nucleotide sequence ID" value="NZ_QKWH01000001.1"/>
</dbReference>
<evidence type="ECO:0000313" key="2">
    <source>
        <dbReference type="Proteomes" id="UP000248783"/>
    </source>
</evidence>
<dbReference type="SUPFAM" id="SSF159659">
    <property type="entry name" value="Cgl1923-like"/>
    <property type="match status" value="1"/>
</dbReference>
<protein>
    <submittedName>
        <fullName evidence="1">PAC2 family protein</fullName>
    </submittedName>
</protein>
<evidence type="ECO:0000313" key="1">
    <source>
        <dbReference type="EMBL" id="PZR55559.1"/>
    </source>
</evidence>
<dbReference type="AlphaFoldDB" id="A0A2W5WVR1"/>
<dbReference type="EMBL" id="QKWH01000001">
    <property type="protein sequence ID" value="PZR55559.1"/>
    <property type="molecule type" value="Genomic_DNA"/>
</dbReference>
<dbReference type="Gene3D" id="3.40.50.10900">
    <property type="entry name" value="PAC-like subunit"/>
    <property type="match status" value="1"/>
</dbReference>
<proteinExistence type="predicted"/>
<reference evidence="1 2" key="1">
    <citation type="submission" date="2018-06" db="EMBL/GenBank/DDBJ databases">
        <title>Whole genome sequencing of a novel hydrocarbon degrading bacterial strain, PW21 isolated from oil contaminated produced water sample.</title>
        <authorList>
            <person name="Nagkirti P."/>
            <person name="Shaikh A."/>
            <person name="Gowdaman V."/>
            <person name="Engineer A.E."/>
            <person name="Dagar S."/>
            <person name="Dhakephalkar P.K."/>
        </authorList>
    </citation>
    <scope>NUCLEOTIDE SEQUENCE [LARGE SCALE GENOMIC DNA]</scope>
    <source>
        <strain evidence="1 2">PW21</strain>
    </source>
</reference>
<sequence>MLDPQSIVTVDEEAVAATLGAVGRSQDEDAPEDGRRSGPVMLHALRGFVDAGATGEIAATHLVDELESTRLATFDVDQLLDYRSKRALMTFDTDRWTAYEEPFLALDLVRDGEGAPFLLLHGAEPDLQWERVIAAVRGLVERFGVSLTVGFHGVPMGVPHTRPLTLTAHGTRDGLTEDYTSFFGTVKVPGSMAALLEYRLGEAGHDALGFVVHVPHYLAQSRYAPAAVVALQQVERATGLDLLTGRLAPAAADATLEVEKQVRESGEVRAVVQALEEQYDRFARTTGRPSLLAEAAPIPTADELAAEFERFLAQHDDEG</sequence>
<dbReference type="InterPro" id="IPR008492">
    <property type="entry name" value="Rv2714-like"/>
</dbReference>
<dbReference type="PIRSF" id="PIRSF028754">
    <property type="entry name" value="UCP028754"/>
    <property type="match status" value="1"/>
</dbReference>
<dbReference type="Proteomes" id="UP000248783">
    <property type="component" value="Unassembled WGS sequence"/>
</dbReference>
<accession>A0A2W5WVR1</accession>